<organism evidence="11 12">
    <name type="scientific">Mytilus galloprovincialis</name>
    <name type="common">Mediterranean mussel</name>
    <dbReference type="NCBI Taxonomy" id="29158"/>
    <lineage>
        <taxon>Eukaryota</taxon>
        <taxon>Metazoa</taxon>
        <taxon>Spiralia</taxon>
        <taxon>Lophotrochozoa</taxon>
        <taxon>Mollusca</taxon>
        <taxon>Bivalvia</taxon>
        <taxon>Autobranchia</taxon>
        <taxon>Pteriomorphia</taxon>
        <taxon>Mytilida</taxon>
        <taxon>Mytiloidea</taxon>
        <taxon>Mytilidae</taxon>
        <taxon>Mytilinae</taxon>
        <taxon>Mytilus</taxon>
    </lineage>
</organism>
<dbReference type="InterPro" id="IPR013780">
    <property type="entry name" value="Glyco_hydro_b"/>
</dbReference>
<keyword evidence="5" id="KW-0378">Hydrolase</keyword>
<dbReference type="Pfam" id="PF16757">
    <property type="entry name" value="Fucosidase_C"/>
    <property type="match status" value="1"/>
</dbReference>
<evidence type="ECO:0000256" key="8">
    <source>
        <dbReference type="SAM" id="SignalP"/>
    </source>
</evidence>
<dbReference type="PRINTS" id="PR00741">
    <property type="entry name" value="GLHYDRLASE29"/>
</dbReference>
<feature type="signal peptide" evidence="8">
    <location>
        <begin position="1"/>
        <end position="18"/>
    </location>
</feature>
<dbReference type="SUPFAM" id="SSF51445">
    <property type="entry name" value="(Trans)glycosidases"/>
    <property type="match status" value="1"/>
</dbReference>
<evidence type="ECO:0000256" key="4">
    <source>
        <dbReference type="ARBA" id="ARBA00022729"/>
    </source>
</evidence>
<dbReference type="Pfam" id="PF01120">
    <property type="entry name" value="Alpha_L_fucos"/>
    <property type="match status" value="1"/>
</dbReference>
<dbReference type="InterPro" id="IPR017853">
    <property type="entry name" value="GH"/>
</dbReference>
<dbReference type="InterPro" id="IPR031919">
    <property type="entry name" value="Fucosidase_C"/>
</dbReference>
<gene>
    <name evidence="11" type="ORF">MGAL_10B008709</name>
</gene>
<dbReference type="EMBL" id="UYJE01005096">
    <property type="protein sequence ID" value="VDI33824.1"/>
    <property type="molecule type" value="Genomic_DNA"/>
</dbReference>
<evidence type="ECO:0000256" key="5">
    <source>
        <dbReference type="ARBA" id="ARBA00022801"/>
    </source>
</evidence>
<dbReference type="OrthoDB" id="6039950at2759"/>
<dbReference type="Gene3D" id="2.60.40.1180">
    <property type="entry name" value="Golgi alpha-mannosidase II"/>
    <property type="match status" value="1"/>
</dbReference>
<dbReference type="SMART" id="SM00812">
    <property type="entry name" value="Alpha_L_fucos"/>
    <property type="match status" value="1"/>
</dbReference>
<dbReference type="GO" id="GO:0005764">
    <property type="term" value="C:lysosome"/>
    <property type="evidence" value="ECO:0007669"/>
    <property type="project" value="TreeGrafter"/>
</dbReference>
<evidence type="ECO:0000256" key="2">
    <source>
        <dbReference type="ARBA" id="ARBA00007951"/>
    </source>
</evidence>
<sequence length="399" mass="46301">MAIYSLFLLLFCTNLSVAKRYEPTWESLESRPLPSCRFQNRVLDPKRWAAILQASGAKYVVLVSKHHEGFTNWPSNYSWNWNSYDTGPQRDLVGELATAVRETTDLRFGLYHSLFEWFNPLFLKDKENNFTTQDFVKMKSMPELYELVNRYKPEVIWSDGSGQAPDSYWMSKEFIAWLYNDSPVKDTVVVNDRWGRGDICRHGGYLTCNDRYNPKSLQNRKFENPMTIDKNHWGFRREANIEDFYTSRELIATFAQTVSCGGNMLMNVGPTSYGTFQPIYEERLLQFGKWMKINEEAIYSSKPWTTQKDNATNAWYTMKKTTSGTNVYAILLDWPDKNYLYLNAPVASSSTSITMLGYAGYFSYSIVQPSWINITLPVISFSKIPSTDAWVFKLTDLKN</sequence>
<comment type="function">
    <text evidence="1">Alpha-L-fucosidase is responsible for hydrolyzing the alpha-1,6-linked fucose joined to the reducing-end N-acetylglucosamine of the carbohydrate moieties of glycoproteins.</text>
</comment>
<evidence type="ECO:0000256" key="3">
    <source>
        <dbReference type="ARBA" id="ARBA00012662"/>
    </source>
</evidence>
<protein>
    <recommendedName>
        <fullName evidence="3">alpha-L-fucosidase</fullName>
        <ecNumber evidence="3">3.2.1.51</ecNumber>
    </recommendedName>
</protein>
<reference evidence="11" key="1">
    <citation type="submission" date="2018-11" db="EMBL/GenBank/DDBJ databases">
        <authorList>
            <person name="Alioto T."/>
            <person name="Alioto T."/>
        </authorList>
    </citation>
    <scope>NUCLEOTIDE SEQUENCE</scope>
</reference>
<evidence type="ECO:0000256" key="7">
    <source>
        <dbReference type="ARBA" id="ARBA00023295"/>
    </source>
</evidence>
<proteinExistence type="inferred from homology"/>
<keyword evidence="12" id="KW-1185">Reference proteome</keyword>
<keyword evidence="7" id="KW-0326">Glycosidase</keyword>
<evidence type="ECO:0000313" key="11">
    <source>
        <dbReference type="EMBL" id="VDI33824.1"/>
    </source>
</evidence>
<evidence type="ECO:0000256" key="1">
    <source>
        <dbReference type="ARBA" id="ARBA00004071"/>
    </source>
</evidence>
<dbReference type="Proteomes" id="UP000596742">
    <property type="component" value="Unassembled WGS sequence"/>
</dbReference>
<evidence type="ECO:0000313" key="12">
    <source>
        <dbReference type="Proteomes" id="UP000596742"/>
    </source>
</evidence>
<dbReference type="InterPro" id="IPR016286">
    <property type="entry name" value="FUC_metazoa-typ"/>
</dbReference>
<dbReference type="FunFam" id="3.20.20.80:FF:000027">
    <property type="entry name" value="Alpha-L-fucosidase"/>
    <property type="match status" value="1"/>
</dbReference>
<name>A0A8B6EFS0_MYTGA</name>
<feature type="domain" description="Alpha-L-fucosidase C-terminal" evidence="10">
    <location>
        <begin position="307"/>
        <end position="395"/>
    </location>
</feature>
<keyword evidence="4 8" id="KW-0732">Signal</keyword>
<dbReference type="PANTHER" id="PTHR10030:SF37">
    <property type="entry name" value="ALPHA-L-FUCOSIDASE-RELATED"/>
    <property type="match status" value="1"/>
</dbReference>
<comment type="similarity">
    <text evidence="2">Belongs to the glycosyl hydrolase 29 family.</text>
</comment>
<dbReference type="Gene3D" id="3.20.20.80">
    <property type="entry name" value="Glycosidases"/>
    <property type="match status" value="1"/>
</dbReference>
<dbReference type="PANTHER" id="PTHR10030">
    <property type="entry name" value="ALPHA-L-FUCOSIDASE"/>
    <property type="match status" value="1"/>
</dbReference>
<dbReference type="AlphaFoldDB" id="A0A8B6EFS0"/>
<keyword evidence="6" id="KW-0325">Glycoprotein</keyword>
<dbReference type="EC" id="3.2.1.51" evidence="3"/>
<dbReference type="InterPro" id="IPR057739">
    <property type="entry name" value="Glyco_hydro_29_N"/>
</dbReference>
<evidence type="ECO:0000259" key="10">
    <source>
        <dbReference type="Pfam" id="PF16757"/>
    </source>
</evidence>
<accession>A0A8B6EFS0</accession>
<feature type="chain" id="PRO_5033065191" description="alpha-L-fucosidase" evidence="8">
    <location>
        <begin position="19"/>
        <end position="399"/>
    </location>
</feature>
<dbReference type="GO" id="GO:0016139">
    <property type="term" value="P:glycoside catabolic process"/>
    <property type="evidence" value="ECO:0007669"/>
    <property type="project" value="TreeGrafter"/>
</dbReference>
<evidence type="ECO:0000256" key="6">
    <source>
        <dbReference type="ARBA" id="ARBA00023180"/>
    </source>
</evidence>
<evidence type="ECO:0000259" key="9">
    <source>
        <dbReference type="Pfam" id="PF01120"/>
    </source>
</evidence>
<feature type="domain" description="Glycoside hydrolase family 29 N-terminal" evidence="9">
    <location>
        <begin position="38"/>
        <end position="296"/>
    </location>
</feature>
<dbReference type="GO" id="GO:0004560">
    <property type="term" value="F:alpha-L-fucosidase activity"/>
    <property type="evidence" value="ECO:0007669"/>
    <property type="project" value="UniProtKB-EC"/>
</dbReference>
<dbReference type="GO" id="GO:0006004">
    <property type="term" value="P:fucose metabolic process"/>
    <property type="evidence" value="ECO:0007669"/>
    <property type="project" value="InterPro"/>
</dbReference>
<dbReference type="InterPro" id="IPR000933">
    <property type="entry name" value="Glyco_hydro_29"/>
</dbReference>
<comment type="caution">
    <text evidence="11">The sequence shown here is derived from an EMBL/GenBank/DDBJ whole genome shotgun (WGS) entry which is preliminary data.</text>
</comment>